<protein>
    <recommendedName>
        <fullName evidence="4">Lipoprotein</fullName>
    </recommendedName>
</protein>
<organism evidence="2 3">
    <name type="scientific">Simplicispira hankyongi</name>
    <dbReference type="NCBI Taxonomy" id="2315688"/>
    <lineage>
        <taxon>Bacteria</taxon>
        <taxon>Pseudomonadati</taxon>
        <taxon>Pseudomonadota</taxon>
        <taxon>Betaproteobacteria</taxon>
        <taxon>Burkholderiales</taxon>
        <taxon>Comamonadaceae</taxon>
        <taxon>Simplicispira</taxon>
    </lineage>
</organism>
<reference evidence="2 3" key="1">
    <citation type="submission" date="2018-09" db="EMBL/GenBank/DDBJ databases">
        <title>Draft genome of Simplicispira sp. NY-02.</title>
        <authorList>
            <person name="Im W.T."/>
        </authorList>
    </citation>
    <scope>NUCLEOTIDE SEQUENCE [LARGE SCALE GENOMIC DNA]</scope>
    <source>
        <strain evidence="2 3">NY-02</strain>
    </source>
</reference>
<evidence type="ECO:0000256" key="1">
    <source>
        <dbReference type="SAM" id="SignalP"/>
    </source>
</evidence>
<dbReference type="PROSITE" id="PS51257">
    <property type="entry name" value="PROKAR_LIPOPROTEIN"/>
    <property type="match status" value="1"/>
</dbReference>
<feature type="chain" id="PRO_5017452684" description="Lipoprotein" evidence="1">
    <location>
        <begin position="22"/>
        <end position="75"/>
    </location>
</feature>
<evidence type="ECO:0000313" key="2">
    <source>
        <dbReference type="EMBL" id="RID98220.1"/>
    </source>
</evidence>
<sequence length="75" mass="8199">MSRLSVCLAAGLCLAALSACGERPQPNRGTLDTAAYEGAKDAFVDAGWKVGDKNSWEQHLRARMQRGQNDYSRMP</sequence>
<proteinExistence type="predicted"/>
<dbReference type="EMBL" id="QXJC01000003">
    <property type="protein sequence ID" value="RID98220.1"/>
    <property type="molecule type" value="Genomic_DNA"/>
</dbReference>
<dbReference type="Proteomes" id="UP000266302">
    <property type="component" value="Unassembled WGS sequence"/>
</dbReference>
<keyword evidence="3" id="KW-1185">Reference proteome</keyword>
<accession>A0A398CDC2</accession>
<evidence type="ECO:0008006" key="4">
    <source>
        <dbReference type="Google" id="ProtNLM"/>
    </source>
</evidence>
<dbReference type="OrthoDB" id="8662382at2"/>
<dbReference type="AlphaFoldDB" id="A0A398CDC2"/>
<gene>
    <name evidence="2" type="ORF">D3F03_08145</name>
</gene>
<comment type="caution">
    <text evidence="2">The sequence shown here is derived from an EMBL/GenBank/DDBJ whole genome shotgun (WGS) entry which is preliminary data.</text>
</comment>
<name>A0A398CDC2_9BURK</name>
<dbReference type="RefSeq" id="WP_119108885.1">
    <property type="nucleotide sequence ID" value="NZ_QXJC01000003.1"/>
</dbReference>
<feature type="signal peptide" evidence="1">
    <location>
        <begin position="1"/>
        <end position="21"/>
    </location>
</feature>
<evidence type="ECO:0000313" key="3">
    <source>
        <dbReference type="Proteomes" id="UP000266302"/>
    </source>
</evidence>
<keyword evidence="1" id="KW-0732">Signal</keyword>